<evidence type="ECO:0000256" key="2">
    <source>
        <dbReference type="SAM" id="Phobius"/>
    </source>
</evidence>
<dbReference type="AlphaFoldDB" id="K2HYK1"/>
<sequence>MLFFLLLSFAFSQQFLCDSSEGIDIDVIDSVRTITLDVLNNKNQPMSFPGCGDSMTDHAVWYRITNKVTQPIQVTLRTLQTIPPTTIFLRISSSCPSGPSVNSCLHKTMLTQTKDTFSFILQPQKTNYIALVVNGLSKYSTQIQITTNTVNRNSKTIQTTLHPGSSCPNARSIPMPFSGTIEPQTLFHSGNGFEYWIRFITSHPGEYVINTCSSHQHNIELQFFSTCGKLISSIVKSKCITGFGFVYTFQLPIGQTMVQILSHQRTQIPFSLKMKSNDKLLHSDIRNAKSITIPFKENIEFEQCHHSSDHCNINAIQTSAIYYNVIVPIGDKVVVKTCNPKTTVNTKISIFENLYYNSKCLVQQTIHQPCNFNSIVEWKNIEQEQKKIVIRVGEEFRDSKGEAEIYIDVVPAGITAIESKMIEDRTVPHWAPDSVSTKQEWINRLKNKKKVIQKKTHKQFIHQLKNKTPHPSSVTPPSLSHSINQTQHLQQPQQSNIHPIETNKNTNNYSNSKRALIVIFVVLVLLACVVVGFVYFRRNKQESQYIDLMS</sequence>
<accession>K2HYK1</accession>
<dbReference type="OrthoDB" id="29470at2759"/>
<evidence type="ECO:0000256" key="1">
    <source>
        <dbReference type="SAM" id="MobiDB-lite"/>
    </source>
</evidence>
<protein>
    <submittedName>
        <fullName evidence="4">Uncharacterized protein</fullName>
    </submittedName>
</protein>
<proteinExistence type="predicted"/>
<keyword evidence="2" id="KW-0812">Transmembrane</keyword>
<organism evidence="4 5">
    <name type="scientific">Entamoeba nuttalli (strain P19)</name>
    <name type="common">Amoeba</name>
    <dbReference type="NCBI Taxonomy" id="1076696"/>
    <lineage>
        <taxon>Eukaryota</taxon>
        <taxon>Amoebozoa</taxon>
        <taxon>Evosea</taxon>
        <taxon>Archamoebae</taxon>
        <taxon>Mastigamoebida</taxon>
        <taxon>Entamoebidae</taxon>
        <taxon>Entamoeba</taxon>
    </lineage>
</organism>
<dbReference type="OMA" id="RTVPHWA"/>
<feature type="region of interest" description="Disordered" evidence="1">
    <location>
        <begin position="465"/>
        <end position="506"/>
    </location>
</feature>
<dbReference type="Proteomes" id="UP000006769">
    <property type="component" value="Unassembled WGS sequence"/>
</dbReference>
<dbReference type="VEuPathDB" id="AmoebaDB:ENU1_054410"/>
<feature type="signal peptide" evidence="3">
    <location>
        <begin position="1"/>
        <end position="17"/>
    </location>
</feature>
<dbReference type="RefSeq" id="XP_008856181.1">
    <property type="nucleotide sequence ID" value="XM_008857959.1"/>
</dbReference>
<keyword evidence="2" id="KW-1133">Transmembrane helix</keyword>
<feature type="transmembrane region" description="Helical" evidence="2">
    <location>
        <begin position="515"/>
        <end position="536"/>
    </location>
</feature>
<gene>
    <name evidence="4" type="ORF">ENU1_054410</name>
</gene>
<keyword evidence="3" id="KW-0732">Signal</keyword>
<keyword evidence="2" id="KW-0472">Membrane</keyword>
<evidence type="ECO:0000313" key="5">
    <source>
        <dbReference type="Proteomes" id="UP000006769"/>
    </source>
</evidence>
<reference evidence="4 5" key="1">
    <citation type="submission" date="2011-11" db="EMBL/GenBank/DDBJ databases">
        <authorList>
            <person name="Hannick L."/>
            <person name="Karamycheva S."/>
            <person name="Lorenzi H."/>
            <person name="Caler E."/>
        </authorList>
    </citation>
    <scope>NUCLEOTIDE SEQUENCE [LARGE SCALE GENOMIC DNA]</scope>
    <source>
        <strain evidence="4 5">P19</strain>
    </source>
</reference>
<feature type="chain" id="PRO_5003858715" evidence="3">
    <location>
        <begin position="18"/>
        <end position="550"/>
    </location>
</feature>
<feature type="compositionally biased region" description="Polar residues" evidence="1">
    <location>
        <begin position="469"/>
        <end position="497"/>
    </location>
</feature>
<dbReference type="EMBL" id="JH926004">
    <property type="protein sequence ID" value="EKE41485.1"/>
    <property type="molecule type" value="Genomic_DNA"/>
</dbReference>
<name>K2HYK1_ENTNP</name>
<dbReference type="GeneID" id="20072357"/>
<evidence type="ECO:0000256" key="3">
    <source>
        <dbReference type="SAM" id="SignalP"/>
    </source>
</evidence>
<evidence type="ECO:0000313" key="4">
    <source>
        <dbReference type="EMBL" id="EKE41485.1"/>
    </source>
</evidence>